<dbReference type="EMBL" id="JAINVZ010000006">
    <property type="protein sequence ID" value="MBY8885516.1"/>
    <property type="molecule type" value="Genomic_DNA"/>
</dbReference>
<feature type="transmembrane region" description="Helical" evidence="8">
    <location>
        <begin position="272"/>
        <end position="291"/>
    </location>
</feature>
<sequence>MGDLLIVLAVLPFAAVVLSAVAPPAVGRACTVASGVVSLGCAIALVPSAAHGGLKVGFLRLDALAGVFVLAAAFVYAVTSVYAVGYLREDEGEEGFTRYARRFHAGLNLFAWSMMCACLVDGLALLWIGVEITTVVSALLVAIDATEDASEAAWKYVLLASVGLGIALLGTIVMYYAGSTVFGGAYDLSITKLLQAGGRLPHTPVRLAFVLAVVGFGTKAGLVPMHTWLPDAHAEAPTPVSAMLSGSLLAVSFYAVLRYFQVARAAVGPVFPQRVLLAFGVASLLLAALYVLDQHDVKRLLAYSSVEHMGILAVAVGFGAPLASAGALLHVLAHAAAKSNAFMGAGVLARTYRTKEISRIRGAMERLPVSAPLFLVAVFALAALPPFGIFRSEFQIVAGGLGSTRGGWAAVLVALVTLAFLGLATAATRMVVVPSGRPRLRSLGAAAIPVREPSWWMITPVLVGLAALVLLGVHPPADLTALLGRGAAELGGGGR</sequence>
<evidence type="ECO:0000256" key="2">
    <source>
        <dbReference type="ARBA" id="ARBA00022475"/>
    </source>
</evidence>
<dbReference type="RefSeq" id="WP_222977193.1">
    <property type="nucleotide sequence ID" value="NZ_JAINVZ010000006.1"/>
</dbReference>
<organism evidence="10 11">
    <name type="scientific">Streptantibioticus parmotrematis</name>
    <dbReference type="NCBI Taxonomy" id="2873249"/>
    <lineage>
        <taxon>Bacteria</taxon>
        <taxon>Bacillati</taxon>
        <taxon>Actinomycetota</taxon>
        <taxon>Actinomycetes</taxon>
        <taxon>Kitasatosporales</taxon>
        <taxon>Streptomycetaceae</taxon>
        <taxon>Streptantibioticus</taxon>
    </lineage>
</organism>
<keyword evidence="5" id="KW-0560">Oxidoreductase</keyword>
<comment type="caution">
    <text evidence="10">The sequence shown here is derived from an EMBL/GenBank/DDBJ whole genome shotgun (WGS) entry which is preliminary data.</text>
</comment>
<feature type="transmembrane region" description="Helical" evidence="8">
    <location>
        <begin position="107"/>
        <end position="130"/>
    </location>
</feature>
<keyword evidence="4 8" id="KW-1133">Transmembrane helix</keyword>
<protein>
    <submittedName>
        <fullName evidence="10">NADH dehydrogenase FAD-containing subunit</fullName>
    </submittedName>
</protein>
<evidence type="ECO:0000313" key="10">
    <source>
        <dbReference type="EMBL" id="MBY8885516.1"/>
    </source>
</evidence>
<dbReference type="InterPro" id="IPR052175">
    <property type="entry name" value="ComplexI-like_HydComp"/>
</dbReference>
<dbReference type="PANTHER" id="PTHR42682">
    <property type="entry name" value="HYDROGENASE-4 COMPONENT F"/>
    <property type="match status" value="1"/>
</dbReference>
<comment type="subcellular location">
    <subcellularLocation>
        <location evidence="1">Cell membrane</location>
        <topology evidence="1">Multi-pass membrane protein</topology>
    </subcellularLocation>
    <subcellularLocation>
        <location evidence="7">Membrane</location>
        <topology evidence="7">Multi-pass membrane protein</topology>
    </subcellularLocation>
</comment>
<keyword evidence="6 8" id="KW-0472">Membrane</keyword>
<evidence type="ECO:0000256" key="8">
    <source>
        <dbReference type="SAM" id="Phobius"/>
    </source>
</evidence>
<evidence type="ECO:0000256" key="4">
    <source>
        <dbReference type="ARBA" id="ARBA00022989"/>
    </source>
</evidence>
<gene>
    <name evidence="10" type="ORF">K7472_11725</name>
</gene>
<reference evidence="10 11" key="1">
    <citation type="submission" date="2021-08" db="EMBL/GenBank/DDBJ databases">
        <title>Streptomyces sp. PTM05 isolated from lichen.</title>
        <authorList>
            <person name="Somphong A."/>
            <person name="Phongsopitanun W."/>
            <person name="Tanasupawat S."/>
        </authorList>
    </citation>
    <scope>NUCLEOTIDE SEQUENCE [LARGE SCALE GENOMIC DNA]</scope>
    <source>
        <strain evidence="10 11">Ptm05</strain>
    </source>
</reference>
<keyword evidence="2" id="KW-1003">Cell membrane</keyword>
<accession>A0ABS7QQP8</accession>
<evidence type="ECO:0000259" key="9">
    <source>
        <dbReference type="Pfam" id="PF00361"/>
    </source>
</evidence>
<dbReference type="InterPro" id="IPR001750">
    <property type="entry name" value="ND/Mrp_TM"/>
</dbReference>
<evidence type="ECO:0000256" key="6">
    <source>
        <dbReference type="ARBA" id="ARBA00023136"/>
    </source>
</evidence>
<dbReference type="PANTHER" id="PTHR42682:SF5">
    <property type="entry name" value="HYDROGENASE-4 COMPONENT F"/>
    <property type="match status" value="1"/>
</dbReference>
<dbReference type="PRINTS" id="PR01434">
    <property type="entry name" value="NADHDHGNASE5"/>
</dbReference>
<keyword evidence="3 7" id="KW-0812">Transmembrane</keyword>
<feature type="transmembrane region" description="Helical" evidence="8">
    <location>
        <begin position="453"/>
        <end position="473"/>
    </location>
</feature>
<feature type="domain" description="NADH:quinone oxidoreductase/Mrp antiporter transmembrane" evidence="9">
    <location>
        <begin position="123"/>
        <end position="419"/>
    </location>
</feature>
<feature type="transmembrane region" description="Helical" evidence="8">
    <location>
        <begin position="367"/>
        <end position="388"/>
    </location>
</feature>
<evidence type="ECO:0000256" key="5">
    <source>
        <dbReference type="ARBA" id="ARBA00023002"/>
    </source>
</evidence>
<evidence type="ECO:0000256" key="1">
    <source>
        <dbReference type="ARBA" id="ARBA00004651"/>
    </source>
</evidence>
<feature type="transmembrane region" description="Helical" evidence="8">
    <location>
        <begin position="156"/>
        <end position="186"/>
    </location>
</feature>
<name>A0ABS7QQP8_9ACTN</name>
<keyword evidence="11" id="KW-1185">Reference proteome</keyword>
<evidence type="ECO:0000256" key="3">
    <source>
        <dbReference type="ARBA" id="ARBA00022692"/>
    </source>
</evidence>
<proteinExistence type="predicted"/>
<feature type="transmembrane region" description="Helical" evidence="8">
    <location>
        <begin position="311"/>
        <end position="333"/>
    </location>
</feature>
<dbReference type="Proteomes" id="UP001198565">
    <property type="component" value="Unassembled WGS sequence"/>
</dbReference>
<feature type="transmembrane region" description="Helical" evidence="8">
    <location>
        <begin position="63"/>
        <end position="87"/>
    </location>
</feature>
<dbReference type="Pfam" id="PF00361">
    <property type="entry name" value="Proton_antipo_M"/>
    <property type="match status" value="1"/>
</dbReference>
<evidence type="ECO:0000313" key="11">
    <source>
        <dbReference type="Proteomes" id="UP001198565"/>
    </source>
</evidence>
<feature type="transmembrane region" description="Helical" evidence="8">
    <location>
        <begin position="408"/>
        <end position="432"/>
    </location>
</feature>
<evidence type="ECO:0000256" key="7">
    <source>
        <dbReference type="RuleBase" id="RU000320"/>
    </source>
</evidence>
<feature type="transmembrane region" description="Helical" evidence="8">
    <location>
        <begin position="207"/>
        <end position="228"/>
    </location>
</feature>
<feature type="transmembrane region" description="Helical" evidence="8">
    <location>
        <begin position="240"/>
        <end position="260"/>
    </location>
</feature>